<keyword evidence="3" id="KW-1185">Reference proteome</keyword>
<evidence type="ECO:0000313" key="2">
    <source>
        <dbReference type="EMBL" id="TDN45591.1"/>
    </source>
</evidence>
<feature type="compositionally biased region" description="Polar residues" evidence="1">
    <location>
        <begin position="1"/>
        <end position="10"/>
    </location>
</feature>
<reference evidence="2 3" key="1">
    <citation type="submission" date="2019-03" db="EMBL/GenBank/DDBJ databases">
        <title>Genomic analyses of the natural microbiome of Caenorhabditis elegans.</title>
        <authorList>
            <person name="Samuel B."/>
        </authorList>
    </citation>
    <scope>NUCLEOTIDE SEQUENCE [LARGE SCALE GENOMIC DNA]</scope>
    <source>
        <strain evidence="2 3">BIGb0156</strain>
    </source>
</reference>
<sequence>MIFSASSVSDAGNRRFPVRPRLNHDSIRHQFRTPAGHPEDYLEGFAQIYREAATKIRGGTTPLLPGIMEGLSGMRFIETLRASSDQGGEDVKSEIEGTRTGSMCLLEIEGTGA</sequence>
<accession>A0A4R6DL84</accession>
<evidence type="ECO:0000313" key="3">
    <source>
        <dbReference type="Proteomes" id="UP000295530"/>
    </source>
</evidence>
<dbReference type="Proteomes" id="UP000295530">
    <property type="component" value="Unassembled WGS sequence"/>
</dbReference>
<protein>
    <submittedName>
        <fullName evidence="2">Uncharacterized protein</fullName>
    </submittedName>
</protein>
<dbReference type="AlphaFoldDB" id="A0A4R6DL84"/>
<feature type="region of interest" description="Disordered" evidence="1">
    <location>
        <begin position="1"/>
        <end position="21"/>
    </location>
</feature>
<comment type="caution">
    <text evidence="2">The sequence shown here is derived from an EMBL/GenBank/DDBJ whole genome shotgun (WGS) entry which is preliminary data.</text>
</comment>
<proteinExistence type="predicted"/>
<gene>
    <name evidence="2" type="ORF">EC847_1521</name>
</gene>
<dbReference type="Gene3D" id="3.30.360.10">
    <property type="entry name" value="Dihydrodipicolinate Reductase, domain 2"/>
    <property type="match status" value="1"/>
</dbReference>
<organism evidence="2 3">
    <name type="scientific">Scandinavium goeteborgense</name>
    <dbReference type="NCBI Taxonomy" id="1851514"/>
    <lineage>
        <taxon>Bacteria</taxon>
        <taxon>Pseudomonadati</taxon>
        <taxon>Pseudomonadota</taxon>
        <taxon>Gammaproteobacteria</taxon>
        <taxon>Enterobacterales</taxon>
        <taxon>Enterobacteriaceae</taxon>
        <taxon>Scandinavium</taxon>
    </lineage>
</organism>
<dbReference type="EMBL" id="SNVX01000052">
    <property type="protein sequence ID" value="TDN45591.1"/>
    <property type="molecule type" value="Genomic_DNA"/>
</dbReference>
<evidence type="ECO:0000256" key="1">
    <source>
        <dbReference type="SAM" id="MobiDB-lite"/>
    </source>
</evidence>
<name>A0A4R6DL84_SCAGO</name>